<comment type="subcellular location">
    <subcellularLocation>
        <location evidence="1">Membrane</location>
        <topology evidence="1">Single-pass membrane protein</topology>
    </subcellularLocation>
</comment>
<keyword evidence="5 6" id="KW-0472">Membrane</keyword>
<evidence type="ECO:0000256" key="3">
    <source>
        <dbReference type="ARBA" id="ARBA00022692"/>
    </source>
</evidence>
<evidence type="ECO:0000313" key="7">
    <source>
        <dbReference type="EMBL" id="SJZ49280.1"/>
    </source>
</evidence>
<dbReference type="RefSeq" id="WP_078747056.1">
    <property type="nucleotide sequence ID" value="NZ_CP137850.1"/>
</dbReference>
<dbReference type="GO" id="GO:0016020">
    <property type="term" value="C:membrane"/>
    <property type="evidence" value="ECO:0007669"/>
    <property type="project" value="UniProtKB-SubCell"/>
</dbReference>
<organism evidence="7 8">
    <name type="scientific">Mycoplasmopsis verecunda</name>
    <dbReference type="NCBI Taxonomy" id="171291"/>
    <lineage>
        <taxon>Bacteria</taxon>
        <taxon>Bacillati</taxon>
        <taxon>Mycoplasmatota</taxon>
        <taxon>Mycoplasmoidales</taxon>
        <taxon>Metamycoplasmataceae</taxon>
        <taxon>Mycoplasmopsis</taxon>
    </lineage>
</organism>
<dbReference type="STRING" id="171291.SAMN02745154_00312"/>
<reference evidence="8" key="1">
    <citation type="submission" date="2017-02" db="EMBL/GenBank/DDBJ databases">
        <authorList>
            <person name="Varghese N."/>
            <person name="Submissions S."/>
        </authorList>
    </citation>
    <scope>NUCLEOTIDE SEQUENCE [LARGE SCALE GENOMIC DNA]</scope>
    <source>
        <strain evidence="8">ATCC 27862</strain>
    </source>
</reference>
<dbReference type="EMBL" id="FUXF01000007">
    <property type="protein sequence ID" value="SJZ49280.1"/>
    <property type="molecule type" value="Genomic_DNA"/>
</dbReference>
<feature type="transmembrane region" description="Helical" evidence="6">
    <location>
        <begin position="35"/>
        <end position="55"/>
    </location>
</feature>
<keyword evidence="4 6" id="KW-1133">Transmembrane helix</keyword>
<evidence type="ECO:0000256" key="4">
    <source>
        <dbReference type="ARBA" id="ARBA00022989"/>
    </source>
</evidence>
<dbReference type="PANTHER" id="PTHR34478:SF2">
    <property type="entry name" value="MEMBRANE PROTEIN"/>
    <property type="match status" value="1"/>
</dbReference>
<dbReference type="PANTHER" id="PTHR34478">
    <property type="entry name" value="PROTEIN LEMA"/>
    <property type="match status" value="1"/>
</dbReference>
<gene>
    <name evidence="7" type="ORF">SAMN02745154_00312</name>
</gene>
<dbReference type="SUPFAM" id="SSF140478">
    <property type="entry name" value="LemA-like"/>
    <property type="match status" value="1"/>
</dbReference>
<dbReference type="Pfam" id="PF04011">
    <property type="entry name" value="LemA"/>
    <property type="match status" value="1"/>
</dbReference>
<proteinExistence type="inferred from homology"/>
<dbReference type="InterPro" id="IPR023353">
    <property type="entry name" value="LemA-like_dom_sf"/>
</dbReference>
<evidence type="ECO:0000256" key="1">
    <source>
        <dbReference type="ARBA" id="ARBA00004167"/>
    </source>
</evidence>
<dbReference type="AlphaFoldDB" id="A0A1T4L440"/>
<evidence type="ECO:0000256" key="5">
    <source>
        <dbReference type="ARBA" id="ARBA00023136"/>
    </source>
</evidence>
<sequence>MANELDELNVVVNEKGNDINVINKQLPVKVGFGSLIFEIFLWFPLIIPGLIFLFMKISAGNEFRRIQQQIQHNASQVDNYIEQRVIILQNAVSIVNKAICLDKEVMTEVAKLRAGAKAHNEAERTQINQNIDRMFRDINLQVEQYPELKAHNALAEAMKQNSYLQREITAAREIYNDSILLWNSEIFRWPTKMIVAARAHYTTRIPFYTSSEIKAQARKNFFE</sequence>
<keyword evidence="8" id="KW-1185">Reference proteome</keyword>
<evidence type="ECO:0000256" key="6">
    <source>
        <dbReference type="SAM" id="Phobius"/>
    </source>
</evidence>
<comment type="similarity">
    <text evidence="2">Belongs to the LemA family.</text>
</comment>
<keyword evidence="3 6" id="KW-0812">Transmembrane</keyword>
<dbReference type="InterPro" id="IPR007156">
    <property type="entry name" value="MamQ_LemA"/>
</dbReference>
<dbReference type="OrthoDB" id="384498at2"/>
<evidence type="ECO:0000256" key="2">
    <source>
        <dbReference type="ARBA" id="ARBA00008854"/>
    </source>
</evidence>
<name>A0A1T4L440_9BACT</name>
<dbReference type="Proteomes" id="UP000190389">
    <property type="component" value="Unassembled WGS sequence"/>
</dbReference>
<evidence type="ECO:0000313" key="8">
    <source>
        <dbReference type="Proteomes" id="UP000190389"/>
    </source>
</evidence>
<accession>A0A1T4L440</accession>
<dbReference type="Gene3D" id="1.20.1440.20">
    <property type="entry name" value="LemA-like domain"/>
    <property type="match status" value="1"/>
</dbReference>
<protein>
    <submittedName>
        <fullName evidence="7">LemA protein</fullName>
    </submittedName>
</protein>